<evidence type="ECO:0000313" key="3">
    <source>
        <dbReference type="Proteomes" id="UP001165060"/>
    </source>
</evidence>
<evidence type="ECO:0000313" key="2">
    <source>
        <dbReference type="EMBL" id="GMI23650.1"/>
    </source>
</evidence>
<protein>
    <submittedName>
        <fullName evidence="2">Uncharacterized protein</fullName>
    </submittedName>
</protein>
<sequence length="827" mass="92795">AARAPLSTLGYFIKIKETAELDADGQDARALGQLLVHEMEPVRTKKRPHELESKLYTFVYRTTVLRELADVHRWFPKMLFEILRNQASAPITTKAKLADFTERDAVITGQAVAMLMLVKMHMYNKEARVEWMAAKIKDRALRATFADAVTDNQQEYSEAERKQIEEGLKMEAEVNQSTKMKPIKISTPLLDKAVAVISEDGQHNIVQASAIVRAPLMDVVAYMFCAEQAIKETAELDAAGQDARVLGQLLVHEMEPVRAHKRPQHLESKLYTFVYRTTVLREVADVLPWFPKMMFAVLRNLPSAPRTTQAKLADYTERDALITGRAMRMLMLSNATPDAAVDEWILTFPALQELESAHPFFRPFMDEIVKHLLSTTDFGLKLRVFGGAGLSVFDLISDVYMIVVFLRSEDTRSIAHVNIACVVLSLIVQGVVVYLVNKKRSWRRIAREMLYVVSCIKPGIDAARVAAGNENEDGLATMKPINELSYCKIVEMVLESIPAAIIQTRAFIISEERSTLALVSIATSCCTTGFAAATVWYDYDTSPEKRRTSPKLAGATPDTSRGPFFAMLVMSGALQVLAKSFSSALLIIANANYFLAYTVGDHVLYQLYLVLRRDHRRVEPGTGVALSVVFRFCEKSVADFTSCWLTRNPLTMHNAYFLFNQLTAHASVFVAVHVYVSGGGDQLDEGVLWIGAGSLFAAWALTYVILACMVKPEYRHLFYTTETAVQYIRAEHVGAESDEMKMEVFTYHSVKWAHYEDEVREFTHSNWARWKEEQPAWFTEEVIQRVPDEFIPLAALAELNAAAHGGQRRRSSLGLAESVRLGSISAS</sequence>
<feature type="transmembrane region" description="Helical" evidence="1">
    <location>
        <begin position="688"/>
        <end position="710"/>
    </location>
</feature>
<keyword evidence="1" id="KW-0812">Transmembrane</keyword>
<feature type="transmembrane region" description="Helical" evidence="1">
    <location>
        <begin position="564"/>
        <end position="588"/>
    </location>
</feature>
<feature type="non-terminal residue" evidence="2">
    <location>
        <position position="1"/>
    </location>
</feature>
<keyword evidence="1" id="KW-0472">Membrane</keyword>
<accession>A0ABQ6MCS4</accession>
<keyword evidence="1" id="KW-1133">Transmembrane helix</keyword>
<comment type="caution">
    <text evidence="2">The sequence shown here is derived from an EMBL/GenBank/DDBJ whole genome shotgun (WGS) entry which is preliminary data.</text>
</comment>
<organism evidence="2 3">
    <name type="scientific">Tetraparma gracilis</name>
    <dbReference type="NCBI Taxonomy" id="2962635"/>
    <lineage>
        <taxon>Eukaryota</taxon>
        <taxon>Sar</taxon>
        <taxon>Stramenopiles</taxon>
        <taxon>Ochrophyta</taxon>
        <taxon>Bolidophyceae</taxon>
        <taxon>Parmales</taxon>
        <taxon>Triparmaceae</taxon>
        <taxon>Tetraparma</taxon>
    </lineage>
</organism>
<feature type="transmembrane region" description="Helical" evidence="1">
    <location>
        <begin position="515"/>
        <end position="537"/>
    </location>
</feature>
<dbReference type="Proteomes" id="UP001165060">
    <property type="component" value="Unassembled WGS sequence"/>
</dbReference>
<proteinExistence type="predicted"/>
<dbReference type="EMBL" id="BRYB01002667">
    <property type="protein sequence ID" value="GMI23650.1"/>
    <property type="molecule type" value="Genomic_DNA"/>
</dbReference>
<evidence type="ECO:0000256" key="1">
    <source>
        <dbReference type="SAM" id="Phobius"/>
    </source>
</evidence>
<keyword evidence="3" id="KW-1185">Reference proteome</keyword>
<feature type="transmembrane region" description="Helical" evidence="1">
    <location>
        <begin position="655"/>
        <end position="676"/>
    </location>
</feature>
<feature type="transmembrane region" description="Helical" evidence="1">
    <location>
        <begin position="417"/>
        <end position="437"/>
    </location>
</feature>
<gene>
    <name evidence="2" type="ORF">TeGR_g6548</name>
</gene>
<reference evidence="2 3" key="1">
    <citation type="journal article" date="2023" name="Commun. Biol.">
        <title>Genome analysis of Parmales, the sister group of diatoms, reveals the evolutionary specialization of diatoms from phago-mixotrophs to photoautotrophs.</title>
        <authorList>
            <person name="Ban H."/>
            <person name="Sato S."/>
            <person name="Yoshikawa S."/>
            <person name="Yamada K."/>
            <person name="Nakamura Y."/>
            <person name="Ichinomiya M."/>
            <person name="Sato N."/>
            <person name="Blanc-Mathieu R."/>
            <person name="Endo H."/>
            <person name="Kuwata A."/>
            <person name="Ogata H."/>
        </authorList>
    </citation>
    <scope>NUCLEOTIDE SEQUENCE [LARGE SCALE GENOMIC DNA]</scope>
</reference>
<name>A0ABQ6MCS4_9STRA</name>